<dbReference type="InterPro" id="IPR029044">
    <property type="entry name" value="Nucleotide-diphossugar_trans"/>
</dbReference>
<keyword evidence="1" id="KW-0808">Transferase</keyword>
<keyword evidence="1" id="KW-0548">Nucleotidyltransferase</keyword>
<dbReference type="Proteomes" id="UP000199031">
    <property type="component" value="Unassembled WGS sequence"/>
</dbReference>
<name>A0A1I5X386_9BACT</name>
<reference evidence="1 2" key="1">
    <citation type="submission" date="2016-10" db="EMBL/GenBank/DDBJ databases">
        <authorList>
            <person name="de Groot N.N."/>
        </authorList>
    </citation>
    <scope>NUCLEOTIDE SEQUENCE [LARGE SCALE GENOMIC DNA]</scope>
    <source>
        <strain evidence="1 2">DSM 28286</strain>
    </source>
</reference>
<gene>
    <name evidence="1" type="ORF">SAMN05444277_107177</name>
</gene>
<protein>
    <submittedName>
        <fullName evidence="1">N-acylneuraminate cytidylyltransferase</fullName>
    </submittedName>
</protein>
<dbReference type="PANTHER" id="PTHR21485">
    <property type="entry name" value="HAD SUPERFAMILY MEMBERS CMAS AND KDSC"/>
    <property type="match status" value="1"/>
</dbReference>
<dbReference type="EMBL" id="FOXQ01000007">
    <property type="protein sequence ID" value="SFQ26443.1"/>
    <property type="molecule type" value="Genomic_DNA"/>
</dbReference>
<evidence type="ECO:0000313" key="2">
    <source>
        <dbReference type="Proteomes" id="UP000199031"/>
    </source>
</evidence>
<dbReference type="RefSeq" id="WP_090659157.1">
    <property type="nucleotide sequence ID" value="NZ_FOXQ01000007.1"/>
</dbReference>
<proteinExistence type="predicted"/>
<dbReference type="PANTHER" id="PTHR21485:SF6">
    <property type="entry name" value="N-ACYLNEURAMINATE CYTIDYLYLTRANSFERASE-RELATED"/>
    <property type="match status" value="1"/>
</dbReference>
<dbReference type="Gene3D" id="3.90.550.10">
    <property type="entry name" value="Spore Coat Polysaccharide Biosynthesis Protein SpsA, Chain A"/>
    <property type="match status" value="1"/>
</dbReference>
<dbReference type="OrthoDB" id="9805604at2"/>
<dbReference type="InterPro" id="IPR050793">
    <property type="entry name" value="CMP-NeuNAc_synthase"/>
</dbReference>
<sequence>MSNIAIIPARGGSKRIPKKNIKGFLGKPVIAYSIEAALLSGLFEEVMVSTDDEEIAAVAKQYGATVPFMRSQKNADDFATLNDVIEEVLGSYNNEGKKFNNGCCILSTAPFVTTEKLKEAYNLLLQKKFDSVRPIVKFSYPIQRAFKLSPNNSLQMFYPEHLKTRSQDLEPAYHDAGQFYWFRTDKILTGTNKGGLIISETEAQDIDTIEDWELAELKLSMLRNLFREG</sequence>
<dbReference type="AlphaFoldDB" id="A0A1I5X386"/>
<evidence type="ECO:0000313" key="1">
    <source>
        <dbReference type="EMBL" id="SFQ26443.1"/>
    </source>
</evidence>
<accession>A0A1I5X386</accession>
<keyword evidence="2" id="KW-1185">Reference proteome</keyword>
<dbReference type="CDD" id="cd02513">
    <property type="entry name" value="CMP-NeuAc_Synthase"/>
    <property type="match status" value="1"/>
</dbReference>
<dbReference type="NCBIfam" id="TIGR03584">
    <property type="entry name" value="PseF"/>
    <property type="match status" value="1"/>
</dbReference>
<dbReference type="Pfam" id="PF02348">
    <property type="entry name" value="CTP_transf_3"/>
    <property type="match status" value="1"/>
</dbReference>
<organism evidence="1 2">
    <name type="scientific">Parafilimonas terrae</name>
    <dbReference type="NCBI Taxonomy" id="1465490"/>
    <lineage>
        <taxon>Bacteria</taxon>
        <taxon>Pseudomonadati</taxon>
        <taxon>Bacteroidota</taxon>
        <taxon>Chitinophagia</taxon>
        <taxon>Chitinophagales</taxon>
        <taxon>Chitinophagaceae</taxon>
        <taxon>Parafilimonas</taxon>
    </lineage>
</organism>
<dbReference type="SUPFAM" id="SSF53448">
    <property type="entry name" value="Nucleotide-diphospho-sugar transferases"/>
    <property type="match status" value="1"/>
</dbReference>
<dbReference type="InterPro" id="IPR003329">
    <property type="entry name" value="Cytidylyl_trans"/>
</dbReference>
<dbReference type="GO" id="GO:0008781">
    <property type="term" value="F:N-acylneuraminate cytidylyltransferase activity"/>
    <property type="evidence" value="ECO:0007669"/>
    <property type="project" value="TreeGrafter"/>
</dbReference>
<dbReference type="InterPro" id="IPR020039">
    <property type="entry name" value="PseF"/>
</dbReference>
<dbReference type="STRING" id="1465490.SAMN05444277_107177"/>